<name>A0A9P0F6S0_BEMTA</name>
<evidence type="ECO:0000313" key="2">
    <source>
        <dbReference type="EMBL" id="CAH0394376.1"/>
    </source>
</evidence>
<dbReference type="Proteomes" id="UP001152759">
    <property type="component" value="Chromosome 8"/>
</dbReference>
<sequence>MADTNQPPEAKIYYGKPENQQDPIAKLVKPKTGPKKTQPATAAVLRAPAKTPPPTRLHDASHVVPKTGSPADGSLFLINSTVKEANSRTTSSRSLVSLIEISRQIYSEFITDDSHLTRALLPEYLDY</sequence>
<evidence type="ECO:0000313" key="3">
    <source>
        <dbReference type="Proteomes" id="UP001152759"/>
    </source>
</evidence>
<dbReference type="EMBL" id="OU963869">
    <property type="protein sequence ID" value="CAH0394376.1"/>
    <property type="molecule type" value="Genomic_DNA"/>
</dbReference>
<gene>
    <name evidence="2" type="ORF">BEMITA_LOCUS12685</name>
</gene>
<protein>
    <submittedName>
        <fullName evidence="2">Uncharacterized protein</fullName>
    </submittedName>
</protein>
<organism evidence="2 3">
    <name type="scientific">Bemisia tabaci</name>
    <name type="common">Sweetpotato whitefly</name>
    <name type="synonym">Aleurodes tabaci</name>
    <dbReference type="NCBI Taxonomy" id="7038"/>
    <lineage>
        <taxon>Eukaryota</taxon>
        <taxon>Metazoa</taxon>
        <taxon>Ecdysozoa</taxon>
        <taxon>Arthropoda</taxon>
        <taxon>Hexapoda</taxon>
        <taxon>Insecta</taxon>
        <taxon>Pterygota</taxon>
        <taxon>Neoptera</taxon>
        <taxon>Paraneoptera</taxon>
        <taxon>Hemiptera</taxon>
        <taxon>Sternorrhyncha</taxon>
        <taxon>Aleyrodoidea</taxon>
        <taxon>Aleyrodidae</taxon>
        <taxon>Aleyrodinae</taxon>
        <taxon>Bemisia</taxon>
    </lineage>
</organism>
<proteinExistence type="predicted"/>
<accession>A0A9P0F6S0</accession>
<reference evidence="2" key="1">
    <citation type="submission" date="2021-12" db="EMBL/GenBank/DDBJ databases">
        <authorList>
            <person name="King R."/>
        </authorList>
    </citation>
    <scope>NUCLEOTIDE SEQUENCE</scope>
</reference>
<keyword evidence="3" id="KW-1185">Reference proteome</keyword>
<feature type="region of interest" description="Disordered" evidence="1">
    <location>
        <begin position="1"/>
        <end position="69"/>
    </location>
</feature>
<dbReference type="AlphaFoldDB" id="A0A9P0F6S0"/>
<evidence type="ECO:0000256" key="1">
    <source>
        <dbReference type="SAM" id="MobiDB-lite"/>
    </source>
</evidence>